<evidence type="ECO:0000313" key="3">
    <source>
        <dbReference type="RefSeq" id="XP_065657584.1"/>
    </source>
</evidence>
<dbReference type="GeneID" id="100197639"/>
<protein>
    <submittedName>
        <fullName evidence="3">Uncharacterized protein RP689</fullName>
    </submittedName>
</protein>
<keyword evidence="2" id="KW-1185">Reference proteome</keyword>
<dbReference type="InterPro" id="IPR007074">
    <property type="entry name" value="LicD/FKTN/FKRP_NTP_transf"/>
</dbReference>
<dbReference type="PANTHER" id="PTHR43404:SF2">
    <property type="entry name" value="LIPOPOLYSACCHARIDE CHOLINEPHOSPHOTRANSFERASE LICD"/>
    <property type="match status" value="1"/>
</dbReference>
<organism evidence="2 3">
    <name type="scientific">Hydra vulgaris</name>
    <name type="common">Hydra</name>
    <name type="synonym">Hydra attenuata</name>
    <dbReference type="NCBI Taxonomy" id="6087"/>
    <lineage>
        <taxon>Eukaryota</taxon>
        <taxon>Metazoa</taxon>
        <taxon>Cnidaria</taxon>
        <taxon>Hydrozoa</taxon>
        <taxon>Hydroidolina</taxon>
        <taxon>Anthoathecata</taxon>
        <taxon>Aplanulata</taxon>
        <taxon>Hydridae</taxon>
        <taxon>Hydra</taxon>
    </lineage>
</organism>
<dbReference type="Pfam" id="PF04991">
    <property type="entry name" value="LicD"/>
    <property type="match status" value="1"/>
</dbReference>
<reference evidence="3" key="1">
    <citation type="submission" date="2025-08" db="UniProtKB">
        <authorList>
            <consortium name="RefSeq"/>
        </authorList>
    </citation>
    <scope>IDENTIFICATION</scope>
</reference>
<sequence length="242" mass="28493">MQDDDFGFHFIFDEQNTDILYQRPINTFKLTDPVLVRRIYLLGRTIRSVFDKNGIFYWTSGGTTLGLVRHKGLIPWDDDLDLCVLSKDEDKLRNLFTTLADNNLVIREHHTFGYRIYSSIESVPIDEQRKDVPGLDYRYPFCDIFIMQKIKSRYELSRSSAKSLWPNEWYNESDINSCEHLPFGDFYFRCPGNYSEYLNRTYGDDWSRLGKTHNYCHRSRDWVTPVTFSITDAISGPALPFS</sequence>
<feature type="domain" description="LicD/FKTN/FKRP nucleotidyltransferase" evidence="1">
    <location>
        <begin position="52"/>
        <end position="155"/>
    </location>
</feature>
<evidence type="ECO:0000259" key="1">
    <source>
        <dbReference type="Pfam" id="PF04991"/>
    </source>
</evidence>
<dbReference type="RefSeq" id="XP_065657584.1">
    <property type="nucleotide sequence ID" value="XM_065801512.1"/>
</dbReference>
<name>A0ABM4C7J5_HYDVU</name>
<dbReference type="PANTHER" id="PTHR43404">
    <property type="entry name" value="LIPOPOLYSACCHARIDE CHOLINEPHOSPHOTRANSFERASE LICD"/>
    <property type="match status" value="1"/>
</dbReference>
<dbReference type="Proteomes" id="UP001652625">
    <property type="component" value="Chromosome 07"/>
</dbReference>
<evidence type="ECO:0000313" key="2">
    <source>
        <dbReference type="Proteomes" id="UP001652625"/>
    </source>
</evidence>
<proteinExistence type="predicted"/>
<gene>
    <name evidence="3" type="primary">LOC100197639</name>
</gene>
<accession>A0ABM4C7J5</accession>
<dbReference type="InterPro" id="IPR052942">
    <property type="entry name" value="LPS_cholinephosphotransferase"/>
</dbReference>